<evidence type="ECO:0000256" key="9">
    <source>
        <dbReference type="HAMAP-Rule" id="MF_01152"/>
    </source>
</evidence>
<evidence type="ECO:0000256" key="7">
    <source>
        <dbReference type="ARBA" id="ARBA00023016"/>
    </source>
</evidence>
<keyword evidence="2 9" id="KW-0235">DNA replication</keyword>
<dbReference type="GO" id="GO:0009408">
    <property type="term" value="P:response to heat"/>
    <property type="evidence" value="ECO:0007669"/>
    <property type="project" value="InterPro"/>
</dbReference>
<keyword evidence="3 9" id="KW-0479">Metal-binding</keyword>
<reference evidence="14" key="1">
    <citation type="submission" date="2023-06" db="EMBL/GenBank/DDBJ databases">
        <title>Genome sequence of Methanosarcinaceae archaeon Ag5.</title>
        <authorList>
            <person name="Protasov E."/>
            <person name="Platt K."/>
            <person name="Poehlein A."/>
            <person name="Daniel R."/>
            <person name="Brune A."/>
        </authorList>
    </citation>
    <scope>NUCLEOTIDE SEQUENCE</scope>
    <source>
        <strain evidence="14">Ag5</strain>
    </source>
</reference>
<evidence type="ECO:0000256" key="2">
    <source>
        <dbReference type="ARBA" id="ARBA00022705"/>
    </source>
</evidence>
<dbReference type="PANTHER" id="PTHR43096:SF52">
    <property type="entry name" value="DNAJ HOMOLOG 1, MITOCHONDRIAL-RELATED"/>
    <property type="match status" value="1"/>
</dbReference>
<evidence type="ECO:0000256" key="11">
    <source>
        <dbReference type="SAM" id="MobiDB-lite"/>
    </source>
</evidence>
<evidence type="ECO:0000256" key="4">
    <source>
        <dbReference type="ARBA" id="ARBA00022737"/>
    </source>
</evidence>
<evidence type="ECO:0000256" key="1">
    <source>
        <dbReference type="ARBA" id="ARBA00022490"/>
    </source>
</evidence>
<dbReference type="Proteomes" id="UP001271789">
    <property type="component" value="Unassembled WGS sequence"/>
</dbReference>
<feature type="repeat" description="CXXCXGXG motif" evidence="9">
    <location>
        <begin position="206"/>
        <end position="213"/>
    </location>
</feature>
<dbReference type="AlphaFoldDB" id="A0AAE4SCL7"/>
<evidence type="ECO:0000313" key="14">
    <source>
        <dbReference type="EMBL" id="MDV0446632.1"/>
    </source>
</evidence>
<dbReference type="CDD" id="cd06257">
    <property type="entry name" value="DnaJ"/>
    <property type="match status" value="1"/>
</dbReference>
<keyword evidence="1 9" id="KW-0963">Cytoplasm</keyword>
<feature type="repeat" description="CXXCXGXG motif" evidence="9">
    <location>
        <begin position="166"/>
        <end position="173"/>
    </location>
</feature>
<dbReference type="GO" id="GO:0005737">
    <property type="term" value="C:cytoplasm"/>
    <property type="evidence" value="ECO:0007669"/>
    <property type="project" value="UniProtKB-SubCell"/>
</dbReference>
<comment type="function">
    <text evidence="9">Participates actively in the response to hyperosmotic and heat shock by preventing the aggregation of stress-denatured proteins and by disaggregating proteins, also in an autonomous, DnaK-independent fashion. Unfolded proteins bind initially to DnaJ; upon interaction with the DnaJ-bound protein, DnaK hydrolyzes its bound ATP, resulting in the formation of a stable complex. GrpE releases ADP from DnaK; ATP binding to DnaK triggers the release of the substrate protein, thus completing the reaction cycle. Several rounds of ATP-dependent interactions between DnaJ, DnaK and GrpE are required for fully efficient folding. Also involved, together with DnaK and GrpE, in the DNA replication of plasmids through activation of initiation proteins.</text>
</comment>
<dbReference type="GO" id="GO:0008270">
    <property type="term" value="F:zinc ion binding"/>
    <property type="evidence" value="ECO:0007669"/>
    <property type="project" value="UniProtKB-UniRule"/>
</dbReference>
<feature type="domain" description="J" evidence="12">
    <location>
        <begin position="6"/>
        <end position="70"/>
    </location>
</feature>
<comment type="cofactor">
    <cofactor evidence="9">
        <name>Zn(2+)</name>
        <dbReference type="ChEBI" id="CHEBI:29105"/>
    </cofactor>
    <text evidence="9">Binds 2 Zn(2+) ions per monomer.</text>
</comment>
<dbReference type="PROSITE" id="PS00636">
    <property type="entry name" value="DNAJ_1"/>
    <property type="match status" value="1"/>
</dbReference>
<dbReference type="RefSeq" id="WP_338099036.1">
    <property type="nucleotide sequence ID" value="NZ_JAWDKD010000009.1"/>
</dbReference>
<feature type="zinc finger region" description="CR-type" evidence="10">
    <location>
        <begin position="136"/>
        <end position="218"/>
    </location>
</feature>
<dbReference type="InterPro" id="IPR001305">
    <property type="entry name" value="HSP_DnaJ_Cys-rich_dom"/>
</dbReference>
<dbReference type="InterPro" id="IPR002939">
    <property type="entry name" value="DnaJ_C"/>
</dbReference>
<keyword evidence="15" id="KW-1185">Reference proteome</keyword>
<comment type="caution">
    <text evidence="14">The sequence shown here is derived from an EMBL/GenBank/DDBJ whole genome shotgun (WGS) entry which is preliminary data.</text>
</comment>
<keyword evidence="6 9" id="KW-0862">Zinc</keyword>
<evidence type="ECO:0000259" key="12">
    <source>
        <dbReference type="PROSITE" id="PS50076"/>
    </source>
</evidence>
<feature type="binding site" evidence="9">
    <location>
        <position position="149"/>
    </location>
    <ligand>
        <name>Zn(2+)</name>
        <dbReference type="ChEBI" id="CHEBI:29105"/>
        <label>1</label>
    </ligand>
</feature>
<feature type="binding site" evidence="9">
    <location>
        <position position="192"/>
    </location>
    <ligand>
        <name>Zn(2+)</name>
        <dbReference type="ChEBI" id="CHEBI:29105"/>
        <label>2</label>
    </ligand>
</feature>
<evidence type="ECO:0000256" key="6">
    <source>
        <dbReference type="ARBA" id="ARBA00022833"/>
    </source>
</evidence>
<feature type="binding site" evidence="9">
    <location>
        <position position="152"/>
    </location>
    <ligand>
        <name>Zn(2+)</name>
        <dbReference type="ChEBI" id="CHEBI:29105"/>
        <label>1</label>
    </ligand>
</feature>
<organism evidence="14 15">
    <name type="scientific">Methanolapillus africanus</name>
    <dbReference type="NCBI Taxonomy" id="3028297"/>
    <lineage>
        <taxon>Archaea</taxon>
        <taxon>Methanobacteriati</taxon>
        <taxon>Methanobacteriota</taxon>
        <taxon>Stenosarchaea group</taxon>
        <taxon>Methanomicrobia</taxon>
        <taxon>Methanosarcinales</taxon>
        <taxon>Methanosarcinaceae</taxon>
        <taxon>Methanolapillus</taxon>
    </lineage>
</organism>
<dbReference type="PRINTS" id="PR00625">
    <property type="entry name" value="JDOMAIN"/>
</dbReference>
<dbReference type="Gene3D" id="1.10.287.110">
    <property type="entry name" value="DnaJ domain"/>
    <property type="match status" value="1"/>
</dbReference>
<feature type="domain" description="CR-type" evidence="13">
    <location>
        <begin position="136"/>
        <end position="218"/>
    </location>
</feature>
<keyword evidence="7 9" id="KW-0346">Stress response</keyword>
<dbReference type="GO" id="GO:0042026">
    <property type="term" value="P:protein refolding"/>
    <property type="evidence" value="ECO:0007669"/>
    <property type="project" value="TreeGrafter"/>
</dbReference>
<name>A0AAE4SCL7_9EURY</name>
<dbReference type="GO" id="GO:0006260">
    <property type="term" value="P:DNA replication"/>
    <property type="evidence" value="ECO:0007669"/>
    <property type="project" value="UniProtKB-KW"/>
</dbReference>
<sequence length="384" mass="41549">MTTKKDYYEILGVSKDASDDEIKKKYRKLAMEFHPDRNDSPEAEEKFKEISEAYAVLSDTDKRATYDKFGHAGFDSRYSQEDIFRGADFSDFGDIFGDIFGNIFGSGFGGAKRRGPQRGSDLPYEVRLSFAEAYQGKTISIDVQKMATCDTCSGSGAKPGTSPKTCPECRGSGIVAKTMRTPFGNMMTQSACPTCGGTGQKIESPCPKCAGKGKVKTTKKISITIPPGADNGMRIRYPGEGNAGDAGAPAGDLYVSVRVDPDPYFKREGDDVYTNVNIDFVQASLGAEITVRTMGGDVTMTVPEGTQTGSTFRLKGKGFPHVNSKTTGDQFVTVNLEIPKKLTKEQRDLLEQYAKVSGLPSVGVKGKGKKDKGFFGKVKDALDQ</sequence>
<dbReference type="SUPFAM" id="SSF49493">
    <property type="entry name" value="HSP40/DnaJ peptide-binding domain"/>
    <property type="match status" value="2"/>
</dbReference>
<dbReference type="NCBIfam" id="TIGR02349">
    <property type="entry name" value="DnaJ_bact"/>
    <property type="match status" value="1"/>
</dbReference>
<keyword evidence="4 9" id="KW-0677">Repeat</keyword>
<dbReference type="FunFam" id="2.60.260.20:FF:000005">
    <property type="entry name" value="Chaperone protein dnaJ 1, mitochondrial"/>
    <property type="match status" value="1"/>
</dbReference>
<keyword evidence="5 9" id="KW-0863">Zinc-finger</keyword>
<dbReference type="SMART" id="SM00271">
    <property type="entry name" value="DnaJ"/>
    <property type="match status" value="1"/>
</dbReference>
<dbReference type="InterPro" id="IPR018253">
    <property type="entry name" value="DnaJ_domain_CS"/>
</dbReference>
<dbReference type="Gene3D" id="2.10.230.10">
    <property type="entry name" value="Heat shock protein DnaJ, cysteine-rich domain"/>
    <property type="match status" value="1"/>
</dbReference>
<comment type="subcellular location">
    <subcellularLocation>
        <location evidence="9">Cytoplasm</location>
    </subcellularLocation>
</comment>
<dbReference type="SUPFAM" id="SSF57938">
    <property type="entry name" value="DnaJ/Hsp40 cysteine-rich domain"/>
    <property type="match status" value="1"/>
</dbReference>
<dbReference type="InterPro" id="IPR001623">
    <property type="entry name" value="DnaJ_domain"/>
</dbReference>
<evidence type="ECO:0000313" key="15">
    <source>
        <dbReference type="Proteomes" id="UP001271789"/>
    </source>
</evidence>
<dbReference type="PROSITE" id="PS51188">
    <property type="entry name" value="ZF_CR"/>
    <property type="match status" value="1"/>
</dbReference>
<evidence type="ECO:0000256" key="10">
    <source>
        <dbReference type="PROSITE-ProRule" id="PRU00546"/>
    </source>
</evidence>
<comment type="similarity">
    <text evidence="9">Belongs to the DnaJ family.</text>
</comment>
<feature type="region of interest" description="Disordered" evidence="11">
    <location>
        <begin position="364"/>
        <end position="384"/>
    </location>
</feature>
<dbReference type="EMBL" id="JAWDKD010000009">
    <property type="protein sequence ID" value="MDV0446632.1"/>
    <property type="molecule type" value="Genomic_DNA"/>
</dbReference>
<keyword evidence="8 9" id="KW-0143">Chaperone</keyword>
<evidence type="ECO:0000256" key="8">
    <source>
        <dbReference type="ARBA" id="ARBA00023186"/>
    </source>
</evidence>
<dbReference type="InterPro" id="IPR036869">
    <property type="entry name" value="J_dom_sf"/>
</dbReference>
<dbReference type="PROSITE" id="PS50076">
    <property type="entry name" value="DNAJ_2"/>
    <property type="match status" value="1"/>
</dbReference>
<evidence type="ECO:0000256" key="3">
    <source>
        <dbReference type="ARBA" id="ARBA00022723"/>
    </source>
</evidence>
<dbReference type="Pfam" id="PF01556">
    <property type="entry name" value="DnaJ_C"/>
    <property type="match status" value="1"/>
</dbReference>
<feature type="repeat" description="CXXCXGXG motif" evidence="9">
    <location>
        <begin position="149"/>
        <end position="156"/>
    </location>
</feature>
<dbReference type="FunFam" id="1.10.287.110:FF:000031">
    <property type="entry name" value="Molecular chaperone DnaJ"/>
    <property type="match status" value="1"/>
</dbReference>
<proteinExistence type="inferred from homology"/>
<dbReference type="FunFam" id="2.10.230.10:FF:000002">
    <property type="entry name" value="Molecular chaperone DnaJ"/>
    <property type="match status" value="1"/>
</dbReference>
<gene>
    <name evidence="9 14" type="primary">dnaJ</name>
    <name evidence="14" type="ORF">MsAg5_04810</name>
</gene>
<accession>A0AAE4SCL7</accession>
<dbReference type="NCBIfam" id="NF008035">
    <property type="entry name" value="PRK10767.1"/>
    <property type="match status" value="1"/>
</dbReference>
<dbReference type="PANTHER" id="PTHR43096">
    <property type="entry name" value="DNAJ HOMOLOG 1, MITOCHONDRIAL-RELATED"/>
    <property type="match status" value="1"/>
</dbReference>
<dbReference type="CDD" id="cd10747">
    <property type="entry name" value="DnaJ_C"/>
    <property type="match status" value="1"/>
</dbReference>
<feature type="binding site" evidence="9">
    <location>
        <position position="206"/>
    </location>
    <ligand>
        <name>Zn(2+)</name>
        <dbReference type="ChEBI" id="CHEBI:29105"/>
        <label>1</label>
    </ligand>
</feature>
<feature type="repeat" description="CXXCXGXG motif" evidence="9">
    <location>
        <begin position="192"/>
        <end position="199"/>
    </location>
</feature>
<feature type="binding site" evidence="9">
    <location>
        <position position="169"/>
    </location>
    <ligand>
        <name>Zn(2+)</name>
        <dbReference type="ChEBI" id="CHEBI:29105"/>
        <label>2</label>
    </ligand>
</feature>
<evidence type="ECO:0000259" key="13">
    <source>
        <dbReference type="PROSITE" id="PS51188"/>
    </source>
</evidence>
<feature type="binding site" evidence="9">
    <location>
        <position position="195"/>
    </location>
    <ligand>
        <name>Zn(2+)</name>
        <dbReference type="ChEBI" id="CHEBI:29105"/>
        <label>2</label>
    </ligand>
</feature>
<dbReference type="InterPro" id="IPR008971">
    <property type="entry name" value="HSP40/DnaJ_pept-bd"/>
</dbReference>
<feature type="compositionally biased region" description="Basic and acidic residues" evidence="11">
    <location>
        <begin position="371"/>
        <end position="384"/>
    </location>
</feature>
<feature type="binding site" evidence="9">
    <location>
        <position position="166"/>
    </location>
    <ligand>
        <name>Zn(2+)</name>
        <dbReference type="ChEBI" id="CHEBI:29105"/>
        <label>2</label>
    </ligand>
</feature>
<dbReference type="GO" id="GO:0005524">
    <property type="term" value="F:ATP binding"/>
    <property type="evidence" value="ECO:0007669"/>
    <property type="project" value="InterPro"/>
</dbReference>
<dbReference type="GO" id="GO:0051082">
    <property type="term" value="F:unfolded protein binding"/>
    <property type="evidence" value="ECO:0007669"/>
    <property type="project" value="UniProtKB-UniRule"/>
</dbReference>
<dbReference type="GO" id="GO:0031072">
    <property type="term" value="F:heat shock protein binding"/>
    <property type="evidence" value="ECO:0007669"/>
    <property type="project" value="InterPro"/>
</dbReference>
<protein>
    <recommendedName>
        <fullName evidence="9">Chaperone protein DnaJ</fullName>
    </recommendedName>
</protein>
<evidence type="ECO:0000256" key="5">
    <source>
        <dbReference type="ARBA" id="ARBA00022771"/>
    </source>
</evidence>
<dbReference type="HAMAP" id="MF_01152">
    <property type="entry name" value="DnaJ"/>
    <property type="match status" value="1"/>
</dbReference>
<dbReference type="Pfam" id="PF00684">
    <property type="entry name" value="DnaJ_CXXCXGXG"/>
    <property type="match status" value="1"/>
</dbReference>
<comment type="subunit">
    <text evidence="9">Homodimer.</text>
</comment>
<dbReference type="SUPFAM" id="SSF46565">
    <property type="entry name" value="Chaperone J-domain"/>
    <property type="match status" value="1"/>
</dbReference>
<dbReference type="Gene3D" id="2.60.260.20">
    <property type="entry name" value="Urease metallochaperone UreE, N-terminal domain"/>
    <property type="match status" value="2"/>
</dbReference>
<dbReference type="InterPro" id="IPR036410">
    <property type="entry name" value="HSP_DnaJ_Cys-rich_dom_sf"/>
</dbReference>
<dbReference type="Pfam" id="PF00226">
    <property type="entry name" value="DnaJ"/>
    <property type="match status" value="1"/>
</dbReference>
<dbReference type="InterPro" id="IPR012724">
    <property type="entry name" value="DnaJ"/>
</dbReference>
<comment type="domain">
    <text evidence="9">The J domain is necessary and sufficient to stimulate DnaK ATPase activity. Zinc center 1 plays an important role in the autonomous, DnaK-independent chaperone activity of DnaJ. Zinc center 2 is essential for interaction with DnaK and for DnaJ activity.</text>
</comment>
<feature type="binding site" evidence="9">
    <location>
        <position position="209"/>
    </location>
    <ligand>
        <name>Zn(2+)</name>
        <dbReference type="ChEBI" id="CHEBI:29105"/>
        <label>1</label>
    </ligand>
</feature>